<feature type="domain" description="ATP-grasp" evidence="8">
    <location>
        <begin position="686"/>
        <end position="845"/>
    </location>
</feature>
<keyword evidence="10" id="KW-1185">Reference proteome</keyword>
<dbReference type="InParanoid" id="A0A3Q3ECQ9"/>
<dbReference type="GO" id="GO:0046872">
    <property type="term" value="F:metal ion binding"/>
    <property type="evidence" value="ECO:0007669"/>
    <property type="project" value="UniProtKB-KW"/>
</dbReference>
<dbReference type="InterPro" id="IPR016185">
    <property type="entry name" value="PreATP-grasp_dom_sf"/>
</dbReference>
<dbReference type="Proteomes" id="UP000261660">
    <property type="component" value="Unplaced"/>
</dbReference>
<dbReference type="GO" id="GO:0004088">
    <property type="term" value="F:carbamoyl-phosphate synthase (glutamine-hydrolyzing) activity"/>
    <property type="evidence" value="ECO:0007669"/>
    <property type="project" value="TreeGrafter"/>
</dbReference>
<dbReference type="InterPro" id="IPR005483">
    <property type="entry name" value="CPSase_dom"/>
</dbReference>
<feature type="domain" description="ATP-grasp" evidence="8">
    <location>
        <begin position="164"/>
        <end position="411"/>
    </location>
</feature>
<organism evidence="9 10">
    <name type="scientific">Labrus bergylta</name>
    <name type="common">ballan wrasse</name>
    <dbReference type="NCBI Taxonomy" id="56723"/>
    <lineage>
        <taxon>Eukaryota</taxon>
        <taxon>Metazoa</taxon>
        <taxon>Chordata</taxon>
        <taxon>Craniata</taxon>
        <taxon>Vertebrata</taxon>
        <taxon>Euteleostomi</taxon>
        <taxon>Actinopterygii</taxon>
        <taxon>Neopterygii</taxon>
        <taxon>Teleostei</taxon>
        <taxon>Neoteleostei</taxon>
        <taxon>Acanthomorphata</taxon>
        <taxon>Eupercaria</taxon>
        <taxon>Labriformes</taxon>
        <taxon>Labridae</taxon>
        <taxon>Labrus</taxon>
    </lineage>
</organism>
<dbReference type="GO" id="GO:0004087">
    <property type="term" value="F:carbamoyl-phosphate synthase (ammonia) activity"/>
    <property type="evidence" value="ECO:0007669"/>
    <property type="project" value="UniProtKB-EC"/>
</dbReference>
<evidence type="ECO:0000256" key="1">
    <source>
        <dbReference type="ARBA" id="ARBA00022598"/>
    </source>
</evidence>
<dbReference type="Gene3D" id="1.10.1030.10">
    <property type="entry name" value="Carbamoyl-phosphate synthetase, large subunit oligomerisation domain"/>
    <property type="match status" value="1"/>
</dbReference>
<dbReference type="FunFam" id="3.30.470.20:FF:000062">
    <property type="entry name" value="Carbamoyl-phosphate synthetase 2, aspartate transcarbamylase, and dihydroorotase"/>
    <property type="match status" value="1"/>
</dbReference>
<dbReference type="GO" id="GO:0019240">
    <property type="term" value="P:citrulline biosynthetic process"/>
    <property type="evidence" value="ECO:0007669"/>
    <property type="project" value="TreeGrafter"/>
</dbReference>
<dbReference type="InterPro" id="IPR011761">
    <property type="entry name" value="ATP-grasp"/>
</dbReference>
<evidence type="ECO:0000256" key="6">
    <source>
        <dbReference type="ARBA" id="ARBA00047359"/>
    </source>
</evidence>
<dbReference type="Pfam" id="PF02786">
    <property type="entry name" value="CPSase_L_D2"/>
    <property type="match status" value="2"/>
</dbReference>
<evidence type="ECO:0000256" key="7">
    <source>
        <dbReference type="PROSITE-ProRule" id="PRU00409"/>
    </source>
</evidence>
<dbReference type="PROSITE" id="PS50975">
    <property type="entry name" value="ATP_GRASP"/>
    <property type="match status" value="2"/>
</dbReference>
<keyword evidence="1" id="KW-0436">Ligase</keyword>
<keyword evidence="3" id="KW-0677">Repeat</keyword>
<evidence type="ECO:0000313" key="9">
    <source>
        <dbReference type="Ensembl" id="ENSLBEP00000004908.1"/>
    </source>
</evidence>
<dbReference type="GO" id="GO:0004070">
    <property type="term" value="F:aspartate carbamoyltransferase activity"/>
    <property type="evidence" value="ECO:0007669"/>
    <property type="project" value="TreeGrafter"/>
</dbReference>
<accession>A0A3Q3ECQ9</accession>
<dbReference type="SUPFAM" id="SSF52440">
    <property type="entry name" value="PreATP-grasp domain"/>
    <property type="match status" value="2"/>
</dbReference>
<name>A0A3Q3ECQ9_9LABR</name>
<dbReference type="GO" id="GO:0006207">
    <property type="term" value="P:'de novo' pyrimidine nucleobase biosynthetic process"/>
    <property type="evidence" value="ECO:0007669"/>
    <property type="project" value="TreeGrafter"/>
</dbReference>
<keyword evidence="4 7" id="KW-0547">Nucleotide-binding</keyword>
<dbReference type="PANTHER" id="PTHR11405:SF5">
    <property type="entry name" value="CAD PROTEIN"/>
    <property type="match status" value="1"/>
</dbReference>
<dbReference type="Gene3D" id="3.30.470.20">
    <property type="entry name" value="ATP-grasp fold, B domain"/>
    <property type="match status" value="3"/>
</dbReference>
<dbReference type="SMART" id="SM01096">
    <property type="entry name" value="CPSase_L_D3"/>
    <property type="match status" value="1"/>
</dbReference>
<sequence length="867" mass="96947">IIPQTGACGFFFSVKQRLMDHLTYPGSPKPEEMIRPRKVLILGSGGLSIGQAGEFDYSGSQAIKALKEENIQTVLINPNIATVQTSKGLADKVYFLPLTPEYVTQVRRKSLDSSDGVLLTFGGQTALNCGVELTKLGVLEKYSVKVLGTPVASIEMTEDRKIFVEKMEEINEHVAPSEAALSVEQAVAAAERLGYPVLVRSAFALGGLGSGFANSREELTSLVTSAFAHTSQVLVDKSLKGWKEIEYEVVRDAYDNCVTCNMENIDPLASTLESPLWLAPSQTLNDHEYNMLRNTAIKVIRHLGIVESATSSERSCPGVQPWPVRRRLSSAYVAAKLVLNHVLFFPCRNSVTNSTTANFEPSLDYCVVKVPRWDLSKFLRVSTKIGSSMKSVGEVMAIGRSFEEAFQKALRMVDENCVGFDHTIKPVSDNELQTPTDKRIFVLASAFRAGYTVDQLYDLTKIDRWFLHKMKNIADHERLLETYNQVSLMKRKLLLQDYIFCLKCDDRCVSLFSSRSTELVVRKLRHDWSILPVMKQIDTVAAEWPAFTNYLYLTYHGTEDDLPFNDQHIMVIGSGVYRIGSSVEFDWCAVGCITELRRMGYKTIMVNYNPETVSTDYDMCDRLYFDEISFEVVMDIYERENPDGVILSMGGQLPNNIAMSLHRQQCRILGTSPEFIDSAENRFKFSRMLDTIGISQPQWKELSDTEVRQTKKLFLSFSCITVGYPCLVRPSYVLSGAAMNVAYSDSDLEKYLTSAVAVSKEYPVVISKFIQEAKEIDVDAVACDGVVLAIAVSEHVENAGVHSGDATLVTPPQDLNQKTMERIKMIVHAIGQELQVTGPFNLQLIAKVTSLSAELHVEHRLETCRPF</sequence>
<dbReference type="SUPFAM" id="SSF48108">
    <property type="entry name" value="Carbamoyl phosphate synthetase, large subunit connection domain"/>
    <property type="match status" value="1"/>
</dbReference>
<keyword evidence="5 7" id="KW-0067">ATP-binding</keyword>
<dbReference type="InterPro" id="IPR013815">
    <property type="entry name" value="ATP_grasp_subdomain_1"/>
</dbReference>
<dbReference type="FunFam" id="3.30.1490.20:FF:000001">
    <property type="entry name" value="Carbamoyl-phosphate synthase large chain"/>
    <property type="match status" value="1"/>
</dbReference>
<dbReference type="InterPro" id="IPR005479">
    <property type="entry name" value="CPAse_ATP-bd"/>
</dbReference>
<evidence type="ECO:0000256" key="5">
    <source>
        <dbReference type="ARBA" id="ARBA00022840"/>
    </source>
</evidence>
<dbReference type="AlphaFoldDB" id="A0A3Q3ECQ9"/>
<dbReference type="InterPro" id="IPR058047">
    <property type="entry name" value="CPSase_preATP-grasp"/>
</dbReference>
<dbReference type="PRINTS" id="PR00098">
    <property type="entry name" value="CPSASE"/>
</dbReference>
<dbReference type="InterPro" id="IPR036897">
    <property type="entry name" value="CarbamoylP_synth_lsu_oligo_sf"/>
</dbReference>
<dbReference type="Gene3D" id="3.40.50.20">
    <property type="match status" value="2"/>
</dbReference>
<dbReference type="Pfam" id="PF02787">
    <property type="entry name" value="CPSase_L_D3"/>
    <property type="match status" value="1"/>
</dbReference>
<dbReference type="Ensembl" id="ENSLBET00000005177.1">
    <property type="protein sequence ID" value="ENSLBEP00000004908.1"/>
    <property type="gene ID" value="ENSLBEG00000003754.1"/>
</dbReference>
<dbReference type="GeneTree" id="ENSGT00940000157241"/>
<proteinExistence type="predicted"/>
<dbReference type="Pfam" id="PF25596">
    <property type="entry name" value="CPSase_L_D1"/>
    <property type="match status" value="2"/>
</dbReference>
<evidence type="ECO:0000313" key="10">
    <source>
        <dbReference type="Proteomes" id="UP000261660"/>
    </source>
</evidence>
<dbReference type="GO" id="GO:0005524">
    <property type="term" value="F:ATP binding"/>
    <property type="evidence" value="ECO:0007669"/>
    <property type="project" value="UniProtKB-UniRule"/>
</dbReference>
<reference evidence="9" key="2">
    <citation type="submission" date="2025-09" db="UniProtKB">
        <authorList>
            <consortium name="Ensembl"/>
        </authorList>
    </citation>
    <scope>IDENTIFICATION</scope>
</reference>
<evidence type="ECO:0000256" key="3">
    <source>
        <dbReference type="ARBA" id="ARBA00022737"/>
    </source>
</evidence>
<dbReference type="Gene3D" id="3.30.1490.20">
    <property type="entry name" value="ATP-grasp fold, A domain"/>
    <property type="match status" value="1"/>
</dbReference>
<evidence type="ECO:0000256" key="4">
    <source>
        <dbReference type="ARBA" id="ARBA00022741"/>
    </source>
</evidence>
<dbReference type="GO" id="GO:0005829">
    <property type="term" value="C:cytosol"/>
    <property type="evidence" value="ECO:0007669"/>
    <property type="project" value="TreeGrafter"/>
</dbReference>
<comment type="catalytic activity">
    <reaction evidence="6">
        <text>hydrogencarbonate + NH4(+) + 2 ATP = carbamoyl phosphate + 2 ADP + phosphate + 2 H(+)</text>
        <dbReference type="Rhea" id="RHEA:18029"/>
        <dbReference type="ChEBI" id="CHEBI:15378"/>
        <dbReference type="ChEBI" id="CHEBI:17544"/>
        <dbReference type="ChEBI" id="CHEBI:28938"/>
        <dbReference type="ChEBI" id="CHEBI:30616"/>
        <dbReference type="ChEBI" id="CHEBI:43474"/>
        <dbReference type="ChEBI" id="CHEBI:58228"/>
        <dbReference type="ChEBI" id="CHEBI:456216"/>
        <dbReference type="EC" id="6.3.4.16"/>
    </reaction>
</comment>
<evidence type="ECO:0000256" key="2">
    <source>
        <dbReference type="ARBA" id="ARBA00022723"/>
    </source>
</evidence>
<dbReference type="PROSITE" id="PS00866">
    <property type="entry name" value="CPSASE_1"/>
    <property type="match status" value="2"/>
</dbReference>
<dbReference type="InterPro" id="IPR005480">
    <property type="entry name" value="CPSase_lsu_oligo"/>
</dbReference>
<protein>
    <submittedName>
        <fullName evidence="9">Carbamoyl-phosphate synthetase 2, aspartate transcarbamylase, and dihydroorotase</fullName>
    </submittedName>
</protein>
<dbReference type="PANTHER" id="PTHR11405">
    <property type="entry name" value="CARBAMOYLTRANSFERASE FAMILY MEMBER"/>
    <property type="match status" value="1"/>
</dbReference>
<dbReference type="GO" id="GO:0004151">
    <property type="term" value="F:dihydroorotase activity"/>
    <property type="evidence" value="ECO:0007669"/>
    <property type="project" value="TreeGrafter"/>
</dbReference>
<dbReference type="FunFam" id="3.40.50.20:FF:000002">
    <property type="entry name" value="Carbamoyl-phosphate synthase large chain"/>
    <property type="match status" value="1"/>
</dbReference>
<dbReference type="STRING" id="56723.ENSLBEP00000004908"/>
<evidence type="ECO:0000259" key="8">
    <source>
        <dbReference type="PROSITE" id="PS50975"/>
    </source>
</evidence>
<keyword evidence="2" id="KW-0479">Metal-binding</keyword>
<dbReference type="GO" id="GO:0006228">
    <property type="term" value="P:UTP biosynthetic process"/>
    <property type="evidence" value="ECO:0007669"/>
    <property type="project" value="TreeGrafter"/>
</dbReference>
<dbReference type="FunFam" id="3.40.50.20:FF:000001">
    <property type="entry name" value="Carbamoyl-phosphate synthase large chain"/>
    <property type="match status" value="1"/>
</dbReference>
<reference evidence="9" key="1">
    <citation type="submission" date="2025-08" db="UniProtKB">
        <authorList>
            <consortium name="Ensembl"/>
        </authorList>
    </citation>
    <scope>IDENTIFICATION</scope>
</reference>
<dbReference type="SUPFAM" id="SSF56059">
    <property type="entry name" value="Glutathione synthetase ATP-binding domain-like"/>
    <property type="match status" value="2"/>
</dbReference>
<dbReference type="GO" id="GO:0006541">
    <property type="term" value="P:glutamine metabolic process"/>
    <property type="evidence" value="ECO:0007669"/>
    <property type="project" value="TreeGrafter"/>
</dbReference>